<accession>A0A914DKF6</accession>
<feature type="transmembrane region" description="Helical" evidence="1">
    <location>
        <begin position="249"/>
        <end position="268"/>
    </location>
</feature>
<dbReference type="InterPro" id="IPR019428">
    <property type="entry name" value="7TM_GPCR_serpentine_rcpt_Str"/>
</dbReference>
<feature type="transmembrane region" description="Helical" evidence="1">
    <location>
        <begin position="191"/>
        <end position="209"/>
    </location>
</feature>
<feature type="transmembrane region" description="Helical" evidence="1">
    <location>
        <begin position="146"/>
        <end position="170"/>
    </location>
</feature>
<feature type="transmembrane region" description="Helical" evidence="1">
    <location>
        <begin position="111"/>
        <end position="134"/>
    </location>
</feature>
<keyword evidence="1" id="KW-0812">Transmembrane</keyword>
<dbReference type="InterPro" id="IPR019425">
    <property type="entry name" value="7TM_GPCR_serpentine_rcpt_Srt"/>
</dbReference>
<dbReference type="PANTHER" id="PTHR23021:SF11">
    <property type="entry name" value="SERPENTINE RECEPTOR, CLASS T"/>
    <property type="match status" value="1"/>
</dbReference>
<proteinExistence type="predicted"/>
<dbReference type="Pfam" id="PF10326">
    <property type="entry name" value="7TM_GPCR_Str"/>
    <property type="match status" value="1"/>
</dbReference>
<dbReference type="Proteomes" id="UP000887540">
    <property type="component" value="Unplaced"/>
</dbReference>
<evidence type="ECO:0000313" key="3">
    <source>
        <dbReference type="WBParaSite" id="ACRNAN_scaffold2791.g16707.t1"/>
    </source>
</evidence>
<evidence type="ECO:0000313" key="2">
    <source>
        <dbReference type="Proteomes" id="UP000887540"/>
    </source>
</evidence>
<keyword evidence="2" id="KW-1185">Reference proteome</keyword>
<dbReference type="AlphaFoldDB" id="A0A914DKF6"/>
<name>A0A914DKF6_9BILA</name>
<dbReference type="PANTHER" id="PTHR23021">
    <property type="entry name" value="SERPENTINE RECEPTOR, CLASS T"/>
    <property type="match status" value="1"/>
</dbReference>
<evidence type="ECO:0000256" key="1">
    <source>
        <dbReference type="SAM" id="Phobius"/>
    </source>
</evidence>
<protein>
    <submittedName>
        <fullName evidence="3">Uncharacterized protein</fullName>
    </submittedName>
</protein>
<keyword evidence="1" id="KW-0472">Membrane</keyword>
<keyword evidence="1" id="KW-1133">Transmembrane helix</keyword>
<dbReference type="WBParaSite" id="ACRNAN_scaffold2791.g16707.t1">
    <property type="protein sequence ID" value="ACRNAN_scaffold2791.g16707.t1"/>
    <property type="gene ID" value="ACRNAN_scaffold2791.g16707"/>
</dbReference>
<reference evidence="3" key="1">
    <citation type="submission" date="2022-11" db="UniProtKB">
        <authorList>
            <consortium name="WormBaseParasite"/>
        </authorList>
    </citation>
    <scope>IDENTIFICATION</scope>
</reference>
<dbReference type="Pfam" id="PF10321">
    <property type="entry name" value="7TM_GPCR_Srt"/>
    <property type="match status" value="1"/>
</dbReference>
<feature type="transmembrane region" description="Helical" evidence="1">
    <location>
        <begin position="41"/>
        <end position="61"/>
    </location>
</feature>
<feature type="transmembrane region" description="Helical" evidence="1">
    <location>
        <begin position="6"/>
        <end position="29"/>
    </location>
</feature>
<organism evidence="2 3">
    <name type="scientific">Acrobeloides nanus</name>
    <dbReference type="NCBI Taxonomy" id="290746"/>
    <lineage>
        <taxon>Eukaryota</taxon>
        <taxon>Metazoa</taxon>
        <taxon>Ecdysozoa</taxon>
        <taxon>Nematoda</taxon>
        <taxon>Chromadorea</taxon>
        <taxon>Rhabditida</taxon>
        <taxon>Tylenchina</taxon>
        <taxon>Cephalobomorpha</taxon>
        <taxon>Cephaloboidea</taxon>
        <taxon>Cephalobidae</taxon>
        <taxon>Acrobeloides</taxon>
    </lineage>
</organism>
<sequence>MLFLTLTIQLAMIVVLFFLPVGILEMMALTQFNYASLYEPIALFPILLYPIIDVIVLMYFVKPYRTYVKELYGKFLRMMRLKKTEPIMALYIPFLIVMKRQQFFKYSCYKLMFLIGLVDVLATFVGGTMTGIFLINGDYFCTGREFLFFVSCFNETVWVTACITGIWLLINRILDLLNKQIADFFFNGARTYVWYMLSFMYGGYVLIFFKPYLINAKMGATFANPYAGIDDIPVDGSIYLDPLGPYHDYVTSAMFSVLYFILCVILVIKTRGGTQAITKLQKQVNFSL</sequence>